<comment type="catalytic activity">
    <reaction evidence="14">
        <text>N(6),N(6)-dimethyl-L-lysyl(36)-[histone H3] + 2 2-oxoglutarate + 2 O2 = L-lysyl(36)-[histone H3] + 2 formaldehyde + 2 succinate + 2 CO2</text>
        <dbReference type="Rhea" id="RHEA:42032"/>
        <dbReference type="Rhea" id="RHEA-COMP:9785"/>
        <dbReference type="Rhea" id="RHEA-COMP:9787"/>
        <dbReference type="ChEBI" id="CHEBI:15379"/>
        <dbReference type="ChEBI" id="CHEBI:16526"/>
        <dbReference type="ChEBI" id="CHEBI:16810"/>
        <dbReference type="ChEBI" id="CHEBI:16842"/>
        <dbReference type="ChEBI" id="CHEBI:29969"/>
        <dbReference type="ChEBI" id="CHEBI:30031"/>
        <dbReference type="ChEBI" id="CHEBI:61976"/>
        <dbReference type="EC" id="1.14.11.27"/>
    </reaction>
</comment>
<evidence type="ECO:0000256" key="5">
    <source>
        <dbReference type="ARBA" id="ARBA00022723"/>
    </source>
</evidence>
<gene>
    <name evidence="17" type="primary">JHD1</name>
    <name evidence="17" type="ORF">HK105_203075</name>
</gene>
<evidence type="ECO:0000313" key="17">
    <source>
        <dbReference type="EMBL" id="KAL2917410.1"/>
    </source>
</evidence>
<evidence type="ECO:0000256" key="13">
    <source>
        <dbReference type="ARBA" id="ARBA00031083"/>
    </source>
</evidence>
<organism evidence="17 18">
    <name type="scientific">Polyrhizophydium stewartii</name>
    <dbReference type="NCBI Taxonomy" id="2732419"/>
    <lineage>
        <taxon>Eukaryota</taxon>
        <taxon>Fungi</taxon>
        <taxon>Fungi incertae sedis</taxon>
        <taxon>Chytridiomycota</taxon>
        <taxon>Chytridiomycota incertae sedis</taxon>
        <taxon>Chytridiomycetes</taxon>
        <taxon>Rhizophydiales</taxon>
        <taxon>Rhizophydiales incertae sedis</taxon>
        <taxon>Polyrhizophydium</taxon>
    </lineage>
</organism>
<evidence type="ECO:0000256" key="6">
    <source>
        <dbReference type="ARBA" id="ARBA00022853"/>
    </source>
</evidence>
<evidence type="ECO:0000256" key="4">
    <source>
        <dbReference type="ARBA" id="ARBA00013246"/>
    </source>
</evidence>
<evidence type="ECO:0000256" key="2">
    <source>
        <dbReference type="ARBA" id="ARBA00004123"/>
    </source>
</evidence>
<feature type="region of interest" description="Disordered" evidence="15">
    <location>
        <begin position="563"/>
        <end position="636"/>
    </location>
</feature>
<feature type="compositionally biased region" description="Acidic residues" evidence="15">
    <location>
        <begin position="456"/>
        <end position="492"/>
    </location>
</feature>
<keyword evidence="18" id="KW-1185">Reference proteome</keyword>
<evidence type="ECO:0000256" key="8">
    <source>
        <dbReference type="ARBA" id="ARBA00023002"/>
    </source>
</evidence>
<evidence type="ECO:0000256" key="9">
    <source>
        <dbReference type="ARBA" id="ARBA00023004"/>
    </source>
</evidence>
<evidence type="ECO:0000256" key="7">
    <source>
        <dbReference type="ARBA" id="ARBA00022964"/>
    </source>
</evidence>
<dbReference type="InterPro" id="IPR041070">
    <property type="entry name" value="JHD"/>
</dbReference>
<evidence type="ECO:0000256" key="15">
    <source>
        <dbReference type="SAM" id="MobiDB-lite"/>
    </source>
</evidence>
<keyword evidence="9" id="KW-0408">Iron</keyword>
<comment type="cofactor">
    <cofactor evidence="1">
        <name>Fe(2+)</name>
        <dbReference type="ChEBI" id="CHEBI:29033"/>
    </cofactor>
</comment>
<keyword evidence="11" id="KW-0804">Transcription</keyword>
<feature type="region of interest" description="Disordered" evidence="15">
    <location>
        <begin position="422"/>
        <end position="527"/>
    </location>
</feature>
<comment type="subcellular location">
    <subcellularLocation>
        <location evidence="2">Nucleus</location>
    </subcellularLocation>
</comment>
<comment type="similarity">
    <text evidence="3">Belongs to the JHDM1 histone demethylase family.</text>
</comment>
<keyword evidence="5" id="KW-0479">Metal-binding</keyword>
<comment type="caution">
    <text evidence="17">The sequence shown here is derived from an EMBL/GenBank/DDBJ whole genome shotgun (WGS) entry which is preliminary data.</text>
</comment>
<sequence>MSQCEPVFGRTIYIDTQERPQRSRPDVNYNEAKAQALGDELRWCRILEGKKFAADSFPRMRGHEFTADWIRHNGWAQPVVIVKPHGLGMQMPKASLKQLFVLGFDPARPGTDDHFNALAAFFRNDAPGQDRVVECLEVSTQAERLMTLGEWARYFAQPSEERRKIFNVISLEISGSPLADQIRRPQVVRDMDWLDIMWPHDSKHEYVPNAQLYCLMSAQNSYTDFHLDFGGTSVFYHILSGKKVFYFIAPTPANMRKYAKWSTSPDQHQRFFGDEIPSGCIKVQLEAGNTMFIPSGWIHAVFTPVDSVVIGGNFLHSLAITSQLEVTRIERETNVPRKFRFPNFAQVQWFAGTKFARQLHEPDRRFSDLEIEQIQELVDHLDSELDGIDDGLEMPLTMTEIRRAMPPNIPEPRKLVERIRRGIIAQRRRPDRSPQRVIAPKHARQRSVSSSSAGSSDDDASTAESGSDDDASSAESGSDEESDADTMDEDGVDESRDVGDDSNAVNDAEYDTSVSSDDEAGLQGHDDQVGGVEAARNASVPGIQQGSSSTMVVREPTVISRVVQHASPASSDRQRAAPARRVLKRRRSPSQGQEHIVLDDEMPSAPAVQARSPVVTSHGGVGNSGAGKGHGDHAAAMTAADREAIEEMRALVATEKARAPTFDEYQMQLRIAMPVQLRESFHWLADGAQASVVADLAAELTPRYYNTRSRQVRR</sequence>
<dbReference type="GO" id="GO:0140680">
    <property type="term" value="F:histone H3K36me/H3K36me2 demethylase activity"/>
    <property type="evidence" value="ECO:0007669"/>
    <property type="project" value="UniProtKB-EC"/>
</dbReference>
<evidence type="ECO:0000256" key="10">
    <source>
        <dbReference type="ARBA" id="ARBA00023015"/>
    </source>
</evidence>
<evidence type="ECO:0000259" key="16">
    <source>
        <dbReference type="PROSITE" id="PS51184"/>
    </source>
</evidence>
<evidence type="ECO:0000256" key="3">
    <source>
        <dbReference type="ARBA" id="ARBA00008037"/>
    </source>
</evidence>
<feature type="compositionally biased region" description="Gly residues" evidence="15">
    <location>
        <begin position="619"/>
        <end position="628"/>
    </location>
</feature>
<dbReference type="Gene3D" id="2.60.120.650">
    <property type="entry name" value="Cupin"/>
    <property type="match status" value="1"/>
</dbReference>
<dbReference type="EC" id="1.14.11.27" evidence="4"/>
<evidence type="ECO:0000256" key="11">
    <source>
        <dbReference type="ARBA" id="ARBA00023163"/>
    </source>
</evidence>
<accession>A0ABR4NCZ6</accession>
<keyword evidence="10" id="KW-0805">Transcription regulation</keyword>
<proteinExistence type="inferred from homology"/>
<evidence type="ECO:0000256" key="1">
    <source>
        <dbReference type="ARBA" id="ARBA00001954"/>
    </source>
</evidence>
<keyword evidence="6" id="KW-0156">Chromatin regulator</keyword>
<dbReference type="SMART" id="SM00558">
    <property type="entry name" value="JmjC"/>
    <property type="match status" value="1"/>
</dbReference>
<reference evidence="17 18" key="1">
    <citation type="submission" date="2023-09" db="EMBL/GenBank/DDBJ databases">
        <title>Pangenome analysis of Batrachochytrium dendrobatidis and related Chytrids.</title>
        <authorList>
            <person name="Yacoub M.N."/>
            <person name="Stajich J.E."/>
            <person name="James T.Y."/>
        </authorList>
    </citation>
    <scope>NUCLEOTIDE SEQUENCE [LARGE SCALE GENOMIC DNA]</scope>
    <source>
        <strain evidence="17 18">JEL0888</strain>
    </source>
</reference>
<evidence type="ECO:0000256" key="12">
    <source>
        <dbReference type="ARBA" id="ARBA00023242"/>
    </source>
</evidence>
<evidence type="ECO:0000256" key="14">
    <source>
        <dbReference type="ARBA" id="ARBA00047915"/>
    </source>
</evidence>
<dbReference type="PROSITE" id="PS51184">
    <property type="entry name" value="JMJC"/>
    <property type="match status" value="1"/>
</dbReference>
<dbReference type="SUPFAM" id="SSF51197">
    <property type="entry name" value="Clavaminate synthase-like"/>
    <property type="match status" value="1"/>
</dbReference>
<feature type="domain" description="JmjC" evidence="16">
    <location>
        <begin position="173"/>
        <end position="331"/>
    </location>
</feature>
<keyword evidence="12" id="KW-0539">Nucleus</keyword>
<dbReference type="InterPro" id="IPR050690">
    <property type="entry name" value="JHDM1_Histone_Demethylase"/>
</dbReference>
<dbReference type="Pfam" id="PF17811">
    <property type="entry name" value="JHD"/>
    <property type="match status" value="1"/>
</dbReference>
<dbReference type="Pfam" id="PF02373">
    <property type="entry name" value="JmjC"/>
    <property type="match status" value="1"/>
</dbReference>
<evidence type="ECO:0000313" key="18">
    <source>
        <dbReference type="Proteomes" id="UP001527925"/>
    </source>
</evidence>
<dbReference type="EMBL" id="JADGIZ020000011">
    <property type="protein sequence ID" value="KAL2917410.1"/>
    <property type="molecule type" value="Genomic_DNA"/>
</dbReference>
<dbReference type="Proteomes" id="UP001527925">
    <property type="component" value="Unassembled WGS sequence"/>
</dbReference>
<dbReference type="PANTHER" id="PTHR23123">
    <property type="entry name" value="PHD/F-BOX CONTAINING PROTEIN"/>
    <property type="match status" value="1"/>
</dbReference>
<keyword evidence="7" id="KW-0223">Dioxygenase</keyword>
<protein>
    <recommendedName>
        <fullName evidence="4">[histone H3]-dimethyl-L-lysine(36) demethylase</fullName>
        <ecNumber evidence="4">1.14.11.27</ecNumber>
    </recommendedName>
    <alternativeName>
        <fullName evidence="13">[Histone-H3]-lysine-36 demethylase 1</fullName>
    </alternativeName>
</protein>
<name>A0ABR4NCZ6_9FUNG</name>
<keyword evidence="8 17" id="KW-0560">Oxidoreductase</keyword>
<dbReference type="InterPro" id="IPR003347">
    <property type="entry name" value="JmjC_dom"/>
</dbReference>